<dbReference type="EMBL" id="JADXDR010000174">
    <property type="protein sequence ID" value="KAI7836833.1"/>
    <property type="molecule type" value="Genomic_DNA"/>
</dbReference>
<feature type="transmembrane region" description="Helical" evidence="9">
    <location>
        <begin position="247"/>
        <end position="273"/>
    </location>
</feature>
<gene>
    <name evidence="11" type="ORF">COHA_009334</name>
</gene>
<dbReference type="PANTHER" id="PTHR22950">
    <property type="entry name" value="AMINO ACID TRANSPORTER"/>
    <property type="match status" value="1"/>
</dbReference>
<evidence type="ECO:0000256" key="1">
    <source>
        <dbReference type="ARBA" id="ARBA00004141"/>
    </source>
</evidence>
<feature type="transmembrane region" description="Helical" evidence="9">
    <location>
        <begin position="386"/>
        <end position="405"/>
    </location>
</feature>
<evidence type="ECO:0000256" key="5">
    <source>
        <dbReference type="ARBA" id="ARBA00022970"/>
    </source>
</evidence>
<evidence type="ECO:0000313" key="12">
    <source>
        <dbReference type="Proteomes" id="UP001205105"/>
    </source>
</evidence>
<dbReference type="GO" id="GO:0016020">
    <property type="term" value="C:membrane"/>
    <property type="evidence" value="ECO:0007669"/>
    <property type="project" value="UniProtKB-SubCell"/>
</dbReference>
<evidence type="ECO:0000256" key="3">
    <source>
        <dbReference type="ARBA" id="ARBA00022448"/>
    </source>
</evidence>
<feature type="transmembrane region" description="Helical" evidence="9">
    <location>
        <begin position="411"/>
        <end position="431"/>
    </location>
</feature>
<feature type="transmembrane region" description="Helical" evidence="9">
    <location>
        <begin position="443"/>
        <end position="461"/>
    </location>
</feature>
<dbReference type="Proteomes" id="UP001205105">
    <property type="component" value="Unassembled WGS sequence"/>
</dbReference>
<keyword evidence="12" id="KW-1185">Reference proteome</keyword>
<feature type="region of interest" description="Disordered" evidence="8">
    <location>
        <begin position="1"/>
        <end position="44"/>
    </location>
</feature>
<evidence type="ECO:0000256" key="7">
    <source>
        <dbReference type="ARBA" id="ARBA00023136"/>
    </source>
</evidence>
<name>A0AAD5DI89_9CHLO</name>
<evidence type="ECO:0000256" key="6">
    <source>
        <dbReference type="ARBA" id="ARBA00022989"/>
    </source>
</evidence>
<keyword evidence="3" id="KW-0813">Transport</keyword>
<comment type="caution">
    <text evidence="11">The sequence shown here is derived from an EMBL/GenBank/DDBJ whole genome shotgun (WGS) entry which is preliminary data.</text>
</comment>
<organism evidence="11 12">
    <name type="scientific">Chlorella ohadii</name>
    <dbReference type="NCBI Taxonomy" id="2649997"/>
    <lineage>
        <taxon>Eukaryota</taxon>
        <taxon>Viridiplantae</taxon>
        <taxon>Chlorophyta</taxon>
        <taxon>core chlorophytes</taxon>
        <taxon>Trebouxiophyceae</taxon>
        <taxon>Chlorellales</taxon>
        <taxon>Chlorellaceae</taxon>
        <taxon>Chlorella clade</taxon>
        <taxon>Chlorella</taxon>
    </lineage>
</organism>
<evidence type="ECO:0000256" key="4">
    <source>
        <dbReference type="ARBA" id="ARBA00022692"/>
    </source>
</evidence>
<accession>A0AAD5DI89</accession>
<comment type="subcellular location">
    <subcellularLocation>
        <location evidence="1">Membrane</location>
        <topology evidence="1">Multi-pass membrane protein</topology>
    </subcellularLocation>
</comment>
<dbReference type="Pfam" id="PF01490">
    <property type="entry name" value="Aa_trans"/>
    <property type="match status" value="1"/>
</dbReference>
<dbReference type="InterPro" id="IPR013057">
    <property type="entry name" value="AA_transpt_TM"/>
</dbReference>
<dbReference type="Gene3D" id="1.20.1740.10">
    <property type="entry name" value="Amino acid/polyamine transporter I"/>
    <property type="match status" value="1"/>
</dbReference>
<keyword evidence="6 9" id="KW-1133">Transmembrane helix</keyword>
<feature type="compositionally biased region" description="Gly residues" evidence="8">
    <location>
        <begin position="20"/>
        <end position="29"/>
    </location>
</feature>
<evidence type="ECO:0000256" key="2">
    <source>
        <dbReference type="ARBA" id="ARBA00008066"/>
    </source>
</evidence>
<evidence type="ECO:0000259" key="10">
    <source>
        <dbReference type="Pfam" id="PF01490"/>
    </source>
</evidence>
<keyword evidence="5" id="KW-0029">Amino-acid transport</keyword>
<reference evidence="11" key="1">
    <citation type="submission" date="2020-11" db="EMBL/GenBank/DDBJ databases">
        <title>Chlorella ohadii genome sequencing and assembly.</title>
        <authorList>
            <person name="Murik O."/>
            <person name="Treves H."/>
            <person name="Kedem I."/>
            <person name="Shotland Y."/>
            <person name="Kaplan A."/>
        </authorList>
    </citation>
    <scope>NUCLEOTIDE SEQUENCE</scope>
    <source>
        <strain evidence="11">1</strain>
    </source>
</reference>
<feature type="transmembrane region" description="Helical" evidence="9">
    <location>
        <begin position="294"/>
        <end position="314"/>
    </location>
</feature>
<evidence type="ECO:0000313" key="11">
    <source>
        <dbReference type="EMBL" id="KAI7836833.1"/>
    </source>
</evidence>
<dbReference type="PANTHER" id="PTHR22950:SF458">
    <property type="entry name" value="SODIUM-COUPLED NEUTRAL AMINO ACID TRANSPORTER 11-RELATED"/>
    <property type="match status" value="1"/>
</dbReference>
<proteinExistence type="inferred from homology"/>
<feature type="transmembrane region" description="Helical" evidence="9">
    <location>
        <begin position="78"/>
        <end position="103"/>
    </location>
</feature>
<evidence type="ECO:0000256" key="8">
    <source>
        <dbReference type="SAM" id="MobiDB-lite"/>
    </source>
</evidence>
<feature type="transmembrane region" description="Helical" evidence="9">
    <location>
        <begin position="172"/>
        <end position="194"/>
    </location>
</feature>
<feature type="transmembrane region" description="Helical" evidence="9">
    <location>
        <begin position="206"/>
        <end position="227"/>
    </location>
</feature>
<dbReference type="AlphaFoldDB" id="A0AAD5DI89"/>
<dbReference type="GO" id="GO:0015179">
    <property type="term" value="F:L-amino acid transmembrane transporter activity"/>
    <property type="evidence" value="ECO:0007669"/>
    <property type="project" value="TreeGrafter"/>
</dbReference>
<evidence type="ECO:0000256" key="9">
    <source>
        <dbReference type="SAM" id="Phobius"/>
    </source>
</evidence>
<keyword evidence="4 9" id="KW-0812">Transmembrane</keyword>
<keyword evidence="7 9" id="KW-0472">Membrane</keyword>
<feature type="transmembrane region" description="Helical" evidence="9">
    <location>
        <begin position="334"/>
        <end position="365"/>
    </location>
</feature>
<sequence>MRIVVEDAPPQPLQEPLLGGRDGGGGEGAGEAAPPPPPPQPALRGGTCSTAGGVSNLVTTAVGAGMVALPRAVSETGILLGMLLFLGTAALTLCSTSIIVRYASRFDTKSYGDLVRLHFGRGGAALLQTAIVTHVGGVMIGYCVIVSDVLVGSAPGFRGVLPTLLGRHDNPWWLSRPAVLAAALCSVVGPLLVPRSLAGVARFSRFGVACVLGLAAPICLLAGPAAVEGRLAPDVRLLLDASAMGGGTPLGIATSILAVVSVSCLAFTCHFNLVPVQCSLKDPSSTHMLRVLQAALAICALVYATVAVCGYALFGSETDSDVLKNLTAAAVQRYVPPAVAATIVYGIAAAFTFNLLVNFVLKVWAVRENLVELALGTAVQRLSSPAFYGLTALLVAAAFGISIFVPSIYALLALVGSTACVTFSYFFPAALLWRLHKHPGPRAGAASMVALGAAMAAIAVYDRLHGRGE</sequence>
<feature type="transmembrane region" description="Helical" evidence="9">
    <location>
        <begin position="124"/>
        <end position="152"/>
    </location>
</feature>
<feature type="domain" description="Amino acid transporter transmembrane" evidence="10">
    <location>
        <begin position="49"/>
        <end position="437"/>
    </location>
</feature>
<comment type="similarity">
    <text evidence="2">Belongs to the amino acid/polyamine transporter 2 family.</text>
</comment>
<protein>
    <recommendedName>
        <fullName evidence="10">Amino acid transporter transmembrane domain-containing protein</fullName>
    </recommendedName>
</protein>